<feature type="domain" description="SET" evidence="3">
    <location>
        <begin position="17"/>
        <end position="143"/>
    </location>
</feature>
<dbReference type="OrthoDB" id="6141102at2759"/>
<evidence type="ECO:0000313" key="4">
    <source>
        <dbReference type="EMBL" id="RXW24230.1"/>
    </source>
</evidence>
<sequence length="163" mass="18586">MVFVGKIQSTSKRCKNNDIQQGRFQRVIVKKSDWGYGAFAASNIAQGAYIGDYIGELENQAESDPEILDRIQKFLGLNYSFELFDQMTIDARNAGNETRYLNHGNDDKANCVADVINVHNTQRIVLQTNRKIKRGKELLLNYGENYWKDPEGSEDEAAMRDEV</sequence>
<evidence type="ECO:0000313" key="5">
    <source>
        <dbReference type="Proteomes" id="UP000290288"/>
    </source>
</evidence>
<protein>
    <recommendedName>
        <fullName evidence="3">SET domain-containing protein</fullName>
    </recommendedName>
</protein>
<dbReference type="PANTHER" id="PTHR45747">
    <property type="entry name" value="HISTONE-LYSINE N-METHYLTRANSFERASE E(Z)"/>
    <property type="match status" value="1"/>
</dbReference>
<dbReference type="GO" id="GO:0046976">
    <property type="term" value="F:histone H3K27 methyltransferase activity"/>
    <property type="evidence" value="ECO:0007669"/>
    <property type="project" value="TreeGrafter"/>
</dbReference>
<dbReference type="AlphaFoldDB" id="A0A4Q2DUH9"/>
<dbReference type="GO" id="GO:0003682">
    <property type="term" value="F:chromatin binding"/>
    <property type="evidence" value="ECO:0007669"/>
    <property type="project" value="TreeGrafter"/>
</dbReference>
<name>A0A4Q2DUH9_9AGAR</name>
<evidence type="ECO:0000259" key="3">
    <source>
        <dbReference type="PROSITE" id="PS50280"/>
    </source>
</evidence>
<organism evidence="4 5">
    <name type="scientific">Candolleomyces aberdarensis</name>
    <dbReference type="NCBI Taxonomy" id="2316362"/>
    <lineage>
        <taxon>Eukaryota</taxon>
        <taxon>Fungi</taxon>
        <taxon>Dikarya</taxon>
        <taxon>Basidiomycota</taxon>
        <taxon>Agaricomycotina</taxon>
        <taxon>Agaricomycetes</taxon>
        <taxon>Agaricomycetidae</taxon>
        <taxon>Agaricales</taxon>
        <taxon>Agaricineae</taxon>
        <taxon>Psathyrellaceae</taxon>
        <taxon>Candolleomyces</taxon>
    </lineage>
</organism>
<dbReference type="PROSITE" id="PS50280">
    <property type="entry name" value="SET"/>
    <property type="match status" value="1"/>
</dbReference>
<dbReference type="InterPro" id="IPR001214">
    <property type="entry name" value="SET_dom"/>
</dbReference>
<dbReference type="InterPro" id="IPR046341">
    <property type="entry name" value="SET_dom_sf"/>
</dbReference>
<evidence type="ECO:0000256" key="2">
    <source>
        <dbReference type="ARBA" id="ARBA00023163"/>
    </source>
</evidence>
<dbReference type="InterPro" id="IPR045318">
    <property type="entry name" value="EZH1/2-like"/>
</dbReference>
<dbReference type="PANTHER" id="PTHR45747:SF4">
    <property type="entry name" value="HISTONE-LYSINE N-METHYLTRANSFERASE E(Z)"/>
    <property type="match status" value="1"/>
</dbReference>
<dbReference type="GO" id="GO:0035098">
    <property type="term" value="C:ESC/E(Z) complex"/>
    <property type="evidence" value="ECO:0007669"/>
    <property type="project" value="TreeGrafter"/>
</dbReference>
<accession>A0A4Q2DUH9</accession>
<dbReference type="EMBL" id="SDEE01000023">
    <property type="protein sequence ID" value="RXW24230.1"/>
    <property type="molecule type" value="Genomic_DNA"/>
</dbReference>
<dbReference type="Pfam" id="PF00856">
    <property type="entry name" value="SET"/>
    <property type="match status" value="1"/>
</dbReference>
<proteinExistence type="predicted"/>
<comment type="caution">
    <text evidence="4">The sequence shown here is derived from an EMBL/GenBank/DDBJ whole genome shotgun (WGS) entry which is preliminary data.</text>
</comment>
<keyword evidence="5" id="KW-1185">Reference proteome</keyword>
<evidence type="ECO:0000256" key="1">
    <source>
        <dbReference type="ARBA" id="ARBA00023015"/>
    </source>
</evidence>
<dbReference type="STRING" id="2316362.A0A4Q2DUH9"/>
<keyword evidence="2" id="KW-0804">Transcription</keyword>
<dbReference type="GO" id="GO:0031507">
    <property type="term" value="P:heterochromatin formation"/>
    <property type="evidence" value="ECO:0007669"/>
    <property type="project" value="TreeGrafter"/>
</dbReference>
<dbReference type="Gene3D" id="2.170.270.10">
    <property type="entry name" value="SET domain"/>
    <property type="match status" value="1"/>
</dbReference>
<dbReference type="SMART" id="SM00317">
    <property type="entry name" value="SET"/>
    <property type="match status" value="1"/>
</dbReference>
<dbReference type="SUPFAM" id="SSF82199">
    <property type="entry name" value="SET domain"/>
    <property type="match status" value="1"/>
</dbReference>
<gene>
    <name evidence="4" type="ORF">EST38_g1607</name>
</gene>
<keyword evidence="1" id="KW-0805">Transcription regulation</keyword>
<dbReference type="Proteomes" id="UP000290288">
    <property type="component" value="Unassembled WGS sequence"/>
</dbReference>
<reference evidence="4 5" key="1">
    <citation type="submission" date="2019-01" db="EMBL/GenBank/DDBJ databases">
        <title>Draft genome sequence of Psathyrella aberdarensis IHI B618.</title>
        <authorList>
            <person name="Buettner E."/>
            <person name="Kellner H."/>
        </authorList>
    </citation>
    <scope>NUCLEOTIDE SEQUENCE [LARGE SCALE GENOMIC DNA]</scope>
    <source>
        <strain evidence="4 5">IHI B618</strain>
    </source>
</reference>